<name>A0A840UW53_9BACT</name>
<dbReference type="SUPFAM" id="SSF89155">
    <property type="entry name" value="TorD-like"/>
    <property type="match status" value="1"/>
</dbReference>
<dbReference type="PANTHER" id="PTHR34227:SF1">
    <property type="entry name" value="DIMETHYL SULFOXIDE REDUCTASE CHAPERONE-RELATED"/>
    <property type="match status" value="1"/>
</dbReference>
<dbReference type="RefSeq" id="WP_183351915.1">
    <property type="nucleotide sequence ID" value="NZ_JACHEO010000019.1"/>
</dbReference>
<reference evidence="2 3" key="1">
    <citation type="submission" date="2020-08" db="EMBL/GenBank/DDBJ databases">
        <title>Genomic Encyclopedia of Type Strains, Phase IV (KMG-IV): sequencing the most valuable type-strain genomes for metagenomic binning, comparative biology and taxonomic classification.</title>
        <authorList>
            <person name="Goeker M."/>
        </authorList>
    </citation>
    <scope>NUCLEOTIDE SEQUENCE [LARGE SCALE GENOMIC DNA]</scope>
    <source>
        <strain evidence="2 3">DSM 28570</strain>
    </source>
</reference>
<protein>
    <submittedName>
        <fullName evidence="2">TorA maturation chaperone TorD</fullName>
    </submittedName>
</protein>
<dbReference type="Proteomes" id="UP000539642">
    <property type="component" value="Unassembled WGS sequence"/>
</dbReference>
<dbReference type="InterPro" id="IPR020945">
    <property type="entry name" value="DMSO/NO3_reduct_chaperone"/>
</dbReference>
<gene>
    <name evidence="2" type="ORF">HNQ81_002854</name>
</gene>
<comment type="caution">
    <text evidence="2">The sequence shown here is derived from an EMBL/GenBank/DDBJ whole genome shotgun (WGS) entry which is preliminary data.</text>
</comment>
<dbReference type="InterPro" id="IPR036411">
    <property type="entry name" value="TorD-like_sf"/>
</dbReference>
<evidence type="ECO:0000313" key="3">
    <source>
        <dbReference type="Proteomes" id="UP000539642"/>
    </source>
</evidence>
<evidence type="ECO:0000313" key="2">
    <source>
        <dbReference type="EMBL" id="MBB5349103.1"/>
    </source>
</evidence>
<accession>A0A840UW53</accession>
<evidence type="ECO:0000256" key="1">
    <source>
        <dbReference type="ARBA" id="ARBA00023186"/>
    </source>
</evidence>
<keyword evidence="3" id="KW-1185">Reference proteome</keyword>
<dbReference type="AlphaFoldDB" id="A0A840UW53"/>
<proteinExistence type="predicted"/>
<organism evidence="2 3">
    <name type="scientific">Desulfoprunum benzoelyticum</name>
    <dbReference type="NCBI Taxonomy" id="1506996"/>
    <lineage>
        <taxon>Bacteria</taxon>
        <taxon>Pseudomonadati</taxon>
        <taxon>Thermodesulfobacteriota</taxon>
        <taxon>Desulfobulbia</taxon>
        <taxon>Desulfobulbales</taxon>
        <taxon>Desulfobulbaceae</taxon>
        <taxon>Desulfoprunum</taxon>
    </lineage>
</organism>
<dbReference type="PANTHER" id="PTHR34227">
    <property type="entry name" value="CHAPERONE PROTEIN YCDY"/>
    <property type="match status" value="1"/>
</dbReference>
<dbReference type="Gene3D" id="1.10.3480.10">
    <property type="entry name" value="TorD-like"/>
    <property type="match status" value="1"/>
</dbReference>
<keyword evidence="1" id="KW-0143">Chaperone</keyword>
<dbReference type="InterPro" id="IPR050289">
    <property type="entry name" value="TorD/DmsD_chaperones"/>
</dbReference>
<dbReference type="Pfam" id="PF02613">
    <property type="entry name" value="Nitrate_red_del"/>
    <property type="match status" value="1"/>
</dbReference>
<dbReference type="EMBL" id="JACHEO010000019">
    <property type="protein sequence ID" value="MBB5349103.1"/>
    <property type="molecule type" value="Genomic_DNA"/>
</dbReference>
<sequence length="189" mass="20378">MRANPSTIAADLRCLSLLFSYPDAGWALQPAPAASGVRAAALLARMRAVDSIVLQSEYVRLYINAMPTLPCPPYGSVHLEGSVMGRTTVEVAACYRKYGLVCEEAADHIAVECEFLALLHRCADRDAETAADCRLLADHLQSWADTFFDLVDRHDTLGIYREAAAFGRSVVAAAGGGADRFETADPSLQ</sequence>